<evidence type="ECO:0008006" key="3">
    <source>
        <dbReference type="Google" id="ProtNLM"/>
    </source>
</evidence>
<evidence type="ECO:0000256" key="1">
    <source>
        <dbReference type="SAM" id="MobiDB-lite"/>
    </source>
</evidence>
<feature type="compositionally biased region" description="Low complexity" evidence="1">
    <location>
        <begin position="61"/>
        <end position="70"/>
    </location>
</feature>
<protein>
    <recommendedName>
        <fullName evidence="3">Transcriptional regulator</fullName>
    </recommendedName>
</protein>
<dbReference type="RefSeq" id="WP_304996333.1">
    <property type="nucleotide sequence ID" value="NZ_CP101717.1"/>
</dbReference>
<gene>
    <name evidence="2" type="ORF">NFC81_04460</name>
</gene>
<accession>A0AB38YIE0</accession>
<proteinExistence type="predicted"/>
<reference evidence="2" key="1">
    <citation type="submission" date="2022-07" db="EMBL/GenBank/DDBJ databases">
        <title>Complete genome sequence of Salinispirillum sp. LH10-3-1 capable of multiple carbohydrate inversion isolated from a soda lake.</title>
        <authorList>
            <person name="Liu J."/>
            <person name="Zhai Y."/>
            <person name="Zhang H."/>
            <person name="Yang H."/>
            <person name="Qu J."/>
            <person name="Li J."/>
        </authorList>
    </citation>
    <scope>NUCLEOTIDE SEQUENCE</scope>
    <source>
        <strain evidence="2">LH 10-3-1</strain>
    </source>
</reference>
<feature type="region of interest" description="Disordered" evidence="1">
    <location>
        <begin position="59"/>
        <end position="101"/>
    </location>
</feature>
<evidence type="ECO:0000313" key="2">
    <source>
        <dbReference type="EMBL" id="WLD59042.1"/>
    </source>
</evidence>
<dbReference type="AlphaFoldDB" id="A0AB38YIE0"/>
<sequence length="114" mass="12603">MSTSAESATLWLQEKKPSSDTIEQMIVKLNERIERSGWSDEELQGSIEALDVLEAELQSRAPGASAPSSPVDQPTNHAVELDTSPLVSHDHIASERPPEEKRALFEQLKQQIKA</sequence>
<name>A0AB38YIE0_9GAMM</name>
<feature type="compositionally biased region" description="Basic and acidic residues" evidence="1">
    <location>
        <begin position="88"/>
        <end position="101"/>
    </location>
</feature>
<organism evidence="2">
    <name type="scientific">Salinispirillum sp. LH 10-3-1</name>
    <dbReference type="NCBI Taxonomy" id="2952525"/>
    <lineage>
        <taxon>Bacteria</taxon>
        <taxon>Pseudomonadati</taxon>
        <taxon>Pseudomonadota</taxon>
        <taxon>Gammaproteobacteria</taxon>
        <taxon>Oceanospirillales</taxon>
        <taxon>Saccharospirillaceae</taxon>
        <taxon>Salinispirillum</taxon>
    </lineage>
</organism>
<dbReference type="EMBL" id="CP101717">
    <property type="protein sequence ID" value="WLD59042.1"/>
    <property type="molecule type" value="Genomic_DNA"/>
</dbReference>